<evidence type="ECO:0000313" key="2">
    <source>
        <dbReference type="EMBL" id="MFC4028520.1"/>
    </source>
</evidence>
<keyword evidence="3" id="KW-1185">Reference proteome</keyword>
<dbReference type="RefSeq" id="WP_290232465.1">
    <property type="nucleotide sequence ID" value="NZ_JAUFPZ010000002.1"/>
</dbReference>
<dbReference type="InterPro" id="IPR017850">
    <property type="entry name" value="Alkaline_phosphatase_core_sf"/>
</dbReference>
<evidence type="ECO:0000313" key="3">
    <source>
        <dbReference type="Proteomes" id="UP001595793"/>
    </source>
</evidence>
<reference evidence="3" key="1">
    <citation type="journal article" date="2019" name="Int. J. Syst. Evol. Microbiol.">
        <title>The Global Catalogue of Microorganisms (GCM) 10K type strain sequencing project: providing services to taxonomists for standard genome sequencing and annotation.</title>
        <authorList>
            <consortium name="The Broad Institute Genomics Platform"/>
            <consortium name="The Broad Institute Genome Sequencing Center for Infectious Disease"/>
            <person name="Wu L."/>
            <person name="Ma J."/>
        </authorList>
    </citation>
    <scope>NUCLEOTIDE SEQUENCE [LARGE SCALE GENOMIC DNA]</scope>
    <source>
        <strain evidence="3">CECT 9128</strain>
    </source>
</reference>
<feature type="signal peptide" evidence="1">
    <location>
        <begin position="1"/>
        <end position="21"/>
    </location>
</feature>
<keyword evidence="1" id="KW-0732">Signal</keyword>
<sequence>MKSKITMLAILLLVSSFRVLGQTDDEKHKKVVFIIVDGIAADMIEKVATPQINRIGKEGSYSEAYVGGEKGAYSETPTISAVGYNSLLTGVWVNKHNVYGNEIKQPNYNYPSIFRLYKNKYPRKKTAIFSTWEDNRTKLLGENLVGTNFLKVDFAFDGFEKDTISFPHDRYREYIKNIDKKVAYKAGEYIKKEAPDLSWVYLEFSDDMGHGYGDSPKLYEAITYEDSLIGNIYNAVKFREENFNEDWLFLVTTDHGRTLKDGKHHGGQTDRERSTWIAMNRKGNTYLTKSTPAIVDILPTMMDFLQIEPEDSVKQEWDGISLLGQIDAQGLKANLQNETITLNWSAIGNENNTAKFYITTTNNVKYGAKDDYRFLGEANIKKEFAKFSVKEKSDFFKILMETPNHQLNTWIIPIKSNN</sequence>
<comment type="caution">
    <text evidence="2">The sequence shown here is derived from an EMBL/GenBank/DDBJ whole genome shotgun (WGS) entry which is preliminary data.</text>
</comment>
<dbReference type="Proteomes" id="UP001595793">
    <property type="component" value="Unassembled WGS sequence"/>
</dbReference>
<protein>
    <submittedName>
        <fullName evidence="2">Alkaline phosphatase family protein</fullName>
    </submittedName>
</protein>
<dbReference type="Gene3D" id="3.40.720.10">
    <property type="entry name" value="Alkaline Phosphatase, subunit A"/>
    <property type="match status" value="1"/>
</dbReference>
<gene>
    <name evidence="2" type="ORF">ACFOS1_13975</name>
</gene>
<dbReference type="InterPro" id="IPR002591">
    <property type="entry name" value="Phosphodiest/P_Trfase"/>
</dbReference>
<proteinExistence type="predicted"/>
<evidence type="ECO:0000256" key="1">
    <source>
        <dbReference type="SAM" id="SignalP"/>
    </source>
</evidence>
<organism evidence="2 3">
    <name type="scientific">Zunongwangia endophytica</name>
    <dbReference type="NCBI Taxonomy" id="1808945"/>
    <lineage>
        <taxon>Bacteria</taxon>
        <taxon>Pseudomonadati</taxon>
        <taxon>Bacteroidota</taxon>
        <taxon>Flavobacteriia</taxon>
        <taxon>Flavobacteriales</taxon>
        <taxon>Flavobacteriaceae</taxon>
        <taxon>Zunongwangia</taxon>
    </lineage>
</organism>
<dbReference type="Pfam" id="PF01663">
    <property type="entry name" value="Phosphodiest"/>
    <property type="match status" value="1"/>
</dbReference>
<dbReference type="EMBL" id="JBHSAS010000010">
    <property type="protein sequence ID" value="MFC4028520.1"/>
    <property type="molecule type" value="Genomic_DNA"/>
</dbReference>
<dbReference type="PANTHER" id="PTHR10151:SF120">
    <property type="entry name" value="BIS(5'-ADENOSYL)-TRIPHOSPHATASE"/>
    <property type="match status" value="1"/>
</dbReference>
<name>A0ABV8H8S6_9FLAO</name>
<dbReference type="PANTHER" id="PTHR10151">
    <property type="entry name" value="ECTONUCLEOTIDE PYROPHOSPHATASE/PHOSPHODIESTERASE"/>
    <property type="match status" value="1"/>
</dbReference>
<accession>A0ABV8H8S6</accession>
<feature type="chain" id="PRO_5046752383" evidence="1">
    <location>
        <begin position="22"/>
        <end position="418"/>
    </location>
</feature>
<dbReference type="SUPFAM" id="SSF53649">
    <property type="entry name" value="Alkaline phosphatase-like"/>
    <property type="match status" value="1"/>
</dbReference>